<dbReference type="InterPro" id="IPR035906">
    <property type="entry name" value="MetI-like_sf"/>
</dbReference>
<gene>
    <name evidence="9" type="ORF">IV501_01120</name>
</gene>
<dbReference type="SUPFAM" id="SSF161098">
    <property type="entry name" value="MetI-like"/>
    <property type="match status" value="1"/>
</dbReference>
<protein>
    <submittedName>
        <fullName evidence="9">ABC transporter permease</fullName>
    </submittedName>
</protein>
<dbReference type="PANTHER" id="PTHR43163:SF6">
    <property type="entry name" value="DIPEPTIDE TRANSPORT SYSTEM PERMEASE PROTEIN DPPB-RELATED"/>
    <property type="match status" value="1"/>
</dbReference>
<evidence type="ECO:0000259" key="8">
    <source>
        <dbReference type="PROSITE" id="PS50928"/>
    </source>
</evidence>
<dbReference type="Pfam" id="PF00528">
    <property type="entry name" value="BPD_transp_1"/>
    <property type="match status" value="1"/>
</dbReference>
<keyword evidence="6 7" id="KW-0472">Membrane</keyword>
<dbReference type="RefSeq" id="WP_200554576.1">
    <property type="nucleotide sequence ID" value="NZ_JAEPES010000001.1"/>
</dbReference>
<evidence type="ECO:0000256" key="4">
    <source>
        <dbReference type="ARBA" id="ARBA00022692"/>
    </source>
</evidence>
<evidence type="ECO:0000256" key="2">
    <source>
        <dbReference type="ARBA" id="ARBA00022448"/>
    </source>
</evidence>
<feature type="domain" description="ABC transmembrane type-1" evidence="8">
    <location>
        <begin position="98"/>
        <end position="328"/>
    </location>
</feature>
<dbReference type="AlphaFoldDB" id="A0A934SIY4"/>
<keyword evidence="5 7" id="KW-1133">Transmembrane helix</keyword>
<evidence type="ECO:0000256" key="1">
    <source>
        <dbReference type="ARBA" id="ARBA00004651"/>
    </source>
</evidence>
<keyword evidence="2 7" id="KW-0813">Transport</keyword>
<dbReference type="InterPro" id="IPR000515">
    <property type="entry name" value="MetI-like"/>
</dbReference>
<accession>A0A934SIY4</accession>
<feature type="transmembrane region" description="Helical" evidence="7">
    <location>
        <begin position="137"/>
        <end position="158"/>
    </location>
</feature>
<sequence length="338" mass="35885">MLWRFLLKRIGAALLLGIGVIIVTFALTSVLPGDPATAQLGDRASADPEIVAAYKKAHGLDQPLYVQFGLYVVNLLRGDLGESLQSHRSVATDLAQFGPASAELAIAATLLAIIFGIGLGVVAALRANRPIDQALRLFSLGGVSIPIFWLSLVAMFLFSTQLRIFPSSGRLNPGDTPPPTVTGLYTVDAMLSGQWTTFGVALSHLILPAVVLSAPMIGLLLRFTRSSILEVLGNDYVRSAYAKGLSPRTIIGKHVLRAALVPIITVLGTAFASLLAGTVLVEQIFAWPGIGQYAFRSATNLDLPAIVGVTLFVAAVFIVVNLVVDVLYGFVDPRIRTS</sequence>
<keyword evidence="3" id="KW-1003">Cell membrane</keyword>
<comment type="subcellular location">
    <subcellularLocation>
        <location evidence="1 7">Cell membrane</location>
        <topology evidence="1 7">Multi-pass membrane protein</topology>
    </subcellularLocation>
</comment>
<feature type="transmembrane region" description="Helical" evidence="7">
    <location>
        <begin position="104"/>
        <end position="125"/>
    </location>
</feature>
<evidence type="ECO:0000256" key="5">
    <source>
        <dbReference type="ARBA" id="ARBA00022989"/>
    </source>
</evidence>
<dbReference type="Proteomes" id="UP000636458">
    <property type="component" value="Unassembled WGS sequence"/>
</dbReference>
<dbReference type="PANTHER" id="PTHR43163">
    <property type="entry name" value="DIPEPTIDE TRANSPORT SYSTEM PERMEASE PROTEIN DPPB-RELATED"/>
    <property type="match status" value="1"/>
</dbReference>
<evidence type="ECO:0000256" key="7">
    <source>
        <dbReference type="RuleBase" id="RU363032"/>
    </source>
</evidence>
<name>A0A934SIY4_9MICO</name>
<organism evidence="9 10">
    <name type="scientific">Lacisediminihabitans changchengi</name>
    <dbReference type="NCBI Taxonomy" id="2787634"/>
    <lineage>
        <taxon>Bacteria</taxon>
        <taxon>Bacillati</taxon>
        <taxon>Actinomycetota</taxon>
        <taxon>Actinomycetes</taxon>
        <taxon>Micrococcales</taxon>
        <taxon>Microbacteriaceae</taxon>
        <taxon>Lacisediminihabitans</taxon>
    </lineage>
</organism>
<dbReference type="EMBL" id="JAEPES010000001">
    <property type="protein sequence ID" value="MBK4346224.1"/>
    <property type="molecule type" value="Genomic_DNA"/>
</dbReference>
<dbReference type="CDD" id="cd06261">
    <property type="entry name" value="TM_PBP2"/>
    <property type="match status" value="1"/>
</dbReference>
<keyword evidence="10" id="KW-1185">Reference proteome</keyword>
<evidence type="ECO:0000313" key="9">
    <source>
        <dbReference type="EMBL" id="MBK4346224.1"/>
    </source>
</evidence>
<evidence type="ECO:0000313" key="10">
    <source>
        <dbReference type="Proteomes" id="UP000636458"/>
    </source>
</evidence>
<feature type="transmembrane region" description="Helical" evidence="7">
    <location>
        <begin position="198"/>
        <end position="221"/>
    </location>
</feature>
<dbReference type="Gene3D" id="1.10.3720.10">
    <property type="entry name" value="MetI-like"/>
    <property type="match status" value="1"/>
</dbReference>
<dbReference type="GO" id="GO:0005886">
    <property type="term" value="C:plasma membrane"/>
    <property type="evidence" value="ECO:0007669"/>
    <property type="project" value="UniProtKB-SubCell"/>
</dbReference>
<feature type="transmembrane region" description="Helical" evidence="7">
    <location>
        <begin position="305"/>
        <end position="331"/>
    </location>
</feature>
<proteinExistence type="inferred from homology"/>
<comment type="similarity">
    <text evidence="7">Belongs to the binding-protein-dependent transport system permease family.</text>
</comment>
<dbReference type="PROSITE" id="PS50928">
    <property type="entry name" value="ABC_TM1"/>
    <property type="match status" value="1"/>
</dbReference>
<feature type="transmembrane region" description="Helical" evidence="7">
    <location>
        <begin position="258"/>
        <end position="285"/>
    </location>
</feature>
<keyword evidence="4 7" id="KW-0812">Transmembrane</keyword>
<dbReference type="GO" id="GO:0055085">
    <property type="term" value="P:transmembrane transport"/>
    <property type="evidence" value="ECO:0007669"/>
    <property type="project" value="InterPro"/>
</dbReference>
<evidence type="ECO:0000256" key="6">
    <source>
        <dbReference type="ARBA" id="ARBA00023136"/>
    </source>
</evidence>
<dbReference type="Pfam" id="PF19300">
    <property type="entry name" value="BPD_transp_1_N"/>
    <property type="match status" value="1"/>
</dbReference>
<comment type="caution">
    <text evidence="9">The sequence shown here is derived from an EMBL/GenBank/DDBJ whole genome shotgun (WGS) entry which is preliminary data.</text>
</comment>
<dbReference type="InterPro" id="IPR045621">
    <property type="entry name" value="BPD_transp_1_N"/>
</dbReference>
<evidence type="ECO:0000256" key="3">
    <source>
        <dbReference type="ARBA" id="ARBA00022475"/>
    </source>
</evidence>
<feature type="transmembrane region" description="Helical" evidence="7">
    <location>
        <begin position="12"/>
        <end position="31"/>
    </location>
</feature>
<reference evidence="9" key="1">
    <citation type="submission" date="2021-01" db="EMBL/GenBank/DDBJ databases">
        <title>Lacisediminihabitans sp. nov. strain G11-30, isolated from Antarctic Soil.</title>
        <authorList>
            <person name="Li J."/>
        </authorList>
    </citation>
    <scope>NUCLEOTIDE SEQUENCE</scope>
    <source>
        <strain evidence="9">G11-30</strain>
    </source>
</reference>